<dbReference type="EMBL" id="JAGSMN010000642">
    <property type="protein sequence ID" value="MBR7676333.1"/>
    <property type="molecule type" value="Genomic_DNA"/>
</dbReference>
<dbReference type="GO" id="GO:0008168">
    <property type="term" value="F:methyltransferase activity"/>
    <property type="evidence" value="ECO:0007669"/>
    <property type="project" value="UniProtKB-KW"/>
</dbReference>
<evidence type="ECO:0000259" key="1">
    <source>
        <dbReference type="Pfam" id="PF13649"/>
    </source>
</evidence>
<dbReference type="AlphaFoldDB" id="A0A8T4J066"/>
<evidence type="ECO:0000313" key="2">
    <source>
        <dbReference type="EMBL" id="MBR7676333.1"/>
    </source>
</evidence>
<accession>A0A8T4J066</accession>
<dbReference type="Gene3D" id="3.40.50.150">
    <property type="entry name" value="Vaccinia Virus protein VP39"/>
    <property type="match status" value="1"/>
</dbReference>
<dbReference type="GO" id="GO:0032259">
    <property type="term" value="P:methylation"/>
    <property type="evidence" value="ECO:0007669"/>
    <property type="project" value="UniProtKB-KW"/>
</dbReference>
<gene>
    <name evidence="2" type="ORF">KDA82_25645</name>
</gene>
<dbReference type="InterPro" id="IPR029063">
    <property type="entry name" value="SAM-dependent_MTases_sf"/>
</dbReference>
<dbReference type="InterPro" id="IPR041698">
    <property type="entry name" value="Methyltransf_25"/>
</dbReference>
<reference evidence="2" key="1">
    <citation type="submission" date="2021-04" db="EMBL/GenBank/DDBJ databases">
        <title>Sequencing of actinobacteria type strains.</title>
        <authorList>
            <person name="Nguyen G.-S."/>
            <person name="Wentzel A."/>
        </authorList>
    </citation>
    <scope>NUCLEOTIDE SEQUENCE</scope>
    <source>
        <strain evidence="2">DSM 42095</strain>
    </source>
</reference>
<keyword evidence="3" id="KW-1185">Reference proteome</keyword>
<protein>
    <submittedName>
        <fullName evidence="2">Methyltransferase domain-containing protein</fullName>
    </submittedName>
</protein>
<dbReference type="SUPFAM" id="SSF53335">
    <property type="entry name" value="S-adenosyl-L-methionine-dependent methyltransferases"/>
    <property type="match status" value="1"/>
</dbReference>
<keyword evidence="2" id="KW-0808">Transferase</keyword>
<feature type="domain" description="Methyltransferase" evidence="1">
    <location>
        <begin position="69"/>
        <end position="105"/>
    </location>
</feature>
<name>A0A8T4J066_9ACTN</name>
<dbReference type="Proteomes" id="UP000675554">
    <property type="component" value="Unassembled WGS sequence"/>
</dbReference>
<proteinExistence type="predicted"/>
<sequence length="108" mass="11909">MTDSRTSIERAHALDGTARAIEAHYRDWASTYDRDVLGERYDAPEFMCELFVELSAQWPRGARERASLLDAGCGTGLIGAALARHGRYALDGFDLSEEMVERARGTGA</sequence>
<dbReference type="CDD" id="cd02440">
    <property type="entry name" value="AdoMet_MTases"/>
    <property type="match status" value="1"/>
</dbReference>
<comment type="caution">
    <text evidence="2">The sequence shown here is derived from an EMBL/GenBank/DDBJ whole genome shotgun (WGS) entry which is preliminary data.</text>
</comment>
<evidence type="ECO:0000313" key="3">
    <source>
        <dbReference type="Proteomes" id="UP000675554"/>
    </source>
</evidence>
<keyword evidence="2" id="KW-0489">Methyltransferase</keyword>
<organism evidence="2 3">
    <name type="scientific">Streptomyces daliensis</name>
    <dbReference type="NCBI Taxonomy" id="299421"/>
    <lineage>
        <taxon>Bacteria</taxon>
        <taxon>Bacillati</taxon>
        <taxon>Actinomycetota</taxon>
        <taxon>Actinomycetes</taxon>
        <taxon>Kitasatosporales</taxon>
        <taxon>Streptomycetaceae</taxon>
        <taxon>Streptomyces</taxon>
    </lineage>
</organism>
<dbReference type="Pfam" id="PF13649">
    <property type="entry name" value="Methyltransf_25"/>
    <property type="match status" value="1"/>
</dbReference>